<evidence type="ECO:0000313" key="4">
    <source>
        <dbReference type="Proteomes" id="UP000293995"/>
    </source>
</evidence>
<dbReference type="Proteomes" id="UP000293995">
    <property type="component" value="Chromosome"/>
</dbReference>
<gene>
    <name evidence="3" type="ORF">ET475_02530</name>
</gene>
<evidence type="ECO:0000259" key="2">
    <source>
        <dbReference type="Pfam" id="PF20789"/>
    </source>
</evidence>
<dbReference type="InterPro" id="IPR042171">
    <property type="entry name" value="Acyl-CoA_hotdog"/>
</dbReference>
<evidence type="ECO:0000259" key="1">
    <source>
        <dbReference type="Pfam" id="PF13622"/>
    </source>
</evidence>
<dbReference type="InterPro" id="IPR049450">
    <property type="entry name" value="ACOT8-like_C"/>
</dbReference>
<feature type="domain" description="Acyl-CoA thioesterase-like N-terminal HotDog" evidence="1">
    <location>
        <begin position="21"/>
        <end position="105"/>
    </location>
</feature>
<dbReference type="AlphaFoldDB" id="A0A4P6EA21"/>
<proteinExistence type="predicted"/>
<dbReference type="SUPFAM" id="SSF54637">
    <property type="entry name" value="Thioesterase/thiol ester dehydrase-isomerase"/>
    <property type="match status" value="1"/>
</dbReference>
<sequence length="257" mass="28076">MAAYFERLDETSFRATVHVQGAWNDEEQHVAPALGLMVHALERAHARRTDTPLQLSRVAFDILGVMPIDVVELTTRVVRPGRTIELVEAVLSHGGRPAVIGRAWFLSTADTAALAGSRLPPPPGRDDLERWDTSEVWPGRFVNTVETLRHQVEPGRAWAWMRPLVPLLEGETVSPTARLIGVVDIVNGLTVRASPDAVHFPNVDLTAHLLREPVGEWFAADTTVSFGPSGLGLTHTILHDDAGPLGTVSQSLTVRPR</sequence>
<reference evidence="3 4" key="1">
    <citation type="submission" date="2019-01" db="EMBL/GenBank/DDBJ databases">
        <title>Genome sequencing of strain DFW100M-13.</title>
        <authorList>
            <person name="Heo J."/>
            <person name="Kim S.-J."/>
            <person name="Kim J.-S."/>
            <person name="Hong S.-B."/>
            <person name="Kwon S.-W."/>
        </authorList>
    </citation>
    <scope>NUCLEOTIDE SEQUENCE [LARGE SCALE GENOMIC DNA]</scope>
    <source>
        <strain evidence="3 4">DFW100M-13</strain>
    </source>
</reference>
<organism evidence="3 4">
    <name type="scientific">Microbacterium protaetiae</name>
    <dbReference type="NCBI Taxonomy" id="2509458"/>
    <lineage>
        <taxon>Bacteria</taxon>
        <taxon>Bacillati</taxon>
        <taxon>Actinomycetota</taxon>
        <taxon>Actinomycetes</taxon>
        <taxon>Micrococcales</taxon>
        <taxon>Microbacteriaceae</taxon>
        <taxon>Microbacterium</taxon>
    </lineage>
</organism>
<keyword evidence="4" id="KW-1185">Reference proteome</keyword>
<dbReference type="RefSeq" id="WP_129385718.1">
    <property type="nucleotide sequence ID" value="NZ_CP035494.1"/>
</dbReference>
<dbReference type="InterPro" id="IPR029069">
    <property type="entry name" value="HotDog_dom_sf"/>
</dbReference>
<evidence type="ECO:0000313" key="3">
    <source>
        <dbReference type="EMBL" id="QAY58980.1"/>
    </source>
</evidence>
<dbReference type="Pfam" id="PF20789">
    <property type="entry name" value="4HBT_3C"/>
    <property type="match status" value="1"/>
</dbReference>
<dbReference type="InterPro" id="IPR049449">
    <property type="entry name" value="TesB_ACOT8-like_N"/>
</dbReference>
<dbReference type="KEGG" id="mprt:ET475_02530"/>
<accession>A0A4P6EA21</accession>
<dbReference type="OrthoDB" id="1413770at2"/>
<dbReference type="Gene3D" id="2.40.160.210">
    <property type="entry name" value="Acyl-CoA thioesterase, double hotdog domain"/>
    <property type="match status" value="1"/>
</dbReference>
<dbReference type="EMBL" id="CP035494">
    <property type="protein sequence ID" value="QAY58980.1"/>
    <property type="molecule type" value="Genomic_DNA"/>
</dbReference>
<feature type="domain" description="Acyl-CoA thioesterase-like C-terminal" evidence="2">
    <location>
        <begin position="139"/>
        <end position="254"/>
    </location>
</feature>
<dbReference type="Pfam" id="PF13622">
    <property type="entry name" value="4HBT_3"/>
    <property type="match status" value="1"/>
</dbReference>
<protein>
    <submittedName>
        <fullName evidence="3">Thioesterase family protein</fullName>
    </submittedName>
</protein>
<name>A0A4P6EA21_9MICO</name>